<dbReference type="OMA" id="WFICNIS"/>
<evidence type="ECO:0000313" key="3">
    <source>
        <dbReference type="EMBL" id="EEF41137.1"/>
    </source>
</evidence>
<dbReference type="Proteomes" id="UP000008311">
    <property type="component" value="Unassembled WGS sequence"/>
</dbReference>
<accession>B9S5L2</accession>
<dbReference type="InterPro" id="IPR008972">
    <property type="entry name" value="Cupredoxin"/>
</dbReference>
<proteinExistence type="predicted"/>
<dbReference type="InterPro" id="IPR003245">
    <property type="entry name" value="Phytocyanin_dom"/>
</dbReference>
<dbReference type="eggNOG" id="ENOG502S1D3">
    <property type="taxonomic scope" value="Eukaryota"/>
</dbReference>
<dbReference type="EMBL" id="EQ973874">
    <property type="protein sequence ID" value="EEF41137.1"/>
    <property type="molecule type" value="Genomic_DNA"/>
</dbReference>
<feature type="region of interest" description="Disordered" evidence="1">
    <location>
        <begin position="143"/>
        <end position="163"/>
    </location>
</feature>
<reference evidence="4" key="1">
    <citation type="journal article" date="2010" name="Nat. Biotechnol.">
        <title>Draft genome sequence of the oilseed species Ricinus communis.</title>
        <authorList>
            <person name="Chan A.P."/>
            <person name="Crabtree J."/>
            <person name="Zhao Q."/>
            <person name="Lorenzi H."/>
            <person name="Orvis J."/>
            <person name="Puiu D."/>
            <person name="Melake-Berhan A."/>
            <person name="Jones K.M."/>
            <person name="Redman J."/>
            <person name="Chen G."/>
            <person name="Cahoon E.B."/>
            <person name="Gedil M."/>
            <person name="Stanke M."/>
            <person name="Haas B.J."/>
            <person name="Wortman J.R."/>
            <person name="Fraser-Liggett C.M."/>
            <person name="Ravel J."/>
            <person name="Rabinowicz P.D."/>
        </authorList>
    </citation>
    <scope>NUCLEOTIDE SEQUENCE [LARGE SCALE GENOMIC DNA]</scope>
    <source>
        <strain evidence="4">cv. Hale</strain>
    </source>
</reference>
<dbReference type="Gene3D" id="2.60.40.420">
    <property type="entry name" value="Cupredoxins - blue copper proteins"/>
    <property type="match status" value="1"/>
</dbReference>
<evidence type="ECO:0000259" key="2">
    <source>
        <dbReference type="PROSITE" id="PS51485"/>
    </source>
</evidence>
<feature type="domain" description="Phytocyanin" evidence="2">
    <location>
        <begin position="36"/>
        <end position="136"/>
    </location>
</feature>
<name>B9S5L2_RICCO</name>
<dbReference type="InParanoid" id="B9S5L2"/>
<dbReference type="PANTHER" id="PTHR33021">
    <property type="entry name" value="BLUE COPPER PROTEIN"/>
    <property type="match status" value="1"/>
</dbReference>
<dbReference type="AlphaFoldDB" id="B9S5L2"/>
<dbReference type="STRING" id="3988.B9S5L2"/>
<protein>
    <submittedName>
        <fullName evidence="3">Blue copper protein, putative</fullName>
    </submittedName>
</protein>
<keyword evidence="4" id="KW-1185">Reference proteome</keyword>
<gene>
    <name evidence="3" type="ORF">RCOM_0978090</name>
</gene>
<evidence type="ECO:0000256" key="1">
    <source>
        <dbReference type="SAM" id="MobiDB-lite"/>
    </source>
</evidence>
<dbReference type="GO" id="GO:0009055">
    <property type="term" value="F:electron transfer activity"/>
    <property type="evidence" value="ECO:0007669"/>
    <property type="project" value="InterPro"/>
</dbReference>
<dbReference type="PANTHER" id="PTHR33021:SF179">
    <property type="entry name" value="OS09G0541100 PROTEIN"/>
    <property type="match status" value="1"/>
</dbReference>
<dbReference type="SUPFAM" id="SSF49503">
    <property type="entry name" value="Cupredoxins"/>
    <property type="match status" value="1"/>
</dbReference>
<evidence type="ECO:0000313" key="4">
    <source>
        <dbReference type="Proteomes" id="UP000008311"/>
    </source>
</evidence>
<dbReference type="PROSITE" id="PS51485">
    <property type="entry name" value="PHYTOCYANIN"/>
    <property type="match status" value="1"/>
</dbReference>
<dbReference type="OrthoDB" id="1921208at2759"/>
<dbReference type="InterPro" id="IPR039391">
    <property type="entry name" value="Phytocyanin-like"/>
</dbReference>
<dbReference type="PROSITE" id="PS51257">
    <property type="entry name" value="PROKAR_LIPOPROTEIN"/>
    <property type="match status" value="1"/>
</dbReference>
<sequence>MIKLAMREIKILEGCRSFLFVGVLITGLFFSCVRSEVYTVGDDEGWISDSNYDSWSRKYNFSVGDVLVFKYVKGQHNVYEVMEGTYRSCDVSRGVIEKYESGKDEVRLTQQKKYWFICNVAGHCLGGMRFNIDVKASTSVPVPVPDTNSTSSPPTEQPPPPHSPAFSISFDRWTFLLYLLAFLNLFNL</sequence>
<organism evidence="3 4">
    <name type="scientific">Ricinus communis</name>
    <name type="common">Castor bean</name>
    <dbReference type="NCBI Taxonomy" id="3988"/>
    <lineage>
        <taxon>Eukaryota</taxon>
        <taxon>Viridiplantae</taxon>
        <taxon>Streptophyta</taxon>
        <taxon>Embryophyta</taxon>
        <taxon>Tracheophyta</taxon>
        <taxon>Spermatophyta</taxon>
        <taxon>Magnoliopsida</taxon>
        <taxon>eudicotyledons</taxon>
        <taxon>Gunneridae</taxon>
        <taxon>Pentapetalae</taxon>
        <taxon>rosids</taxon>
        <taxon>fabids</taxon>
        <taxon>Malpighiales</taxon>
        <taxon>Euphorbiaceae</taxon>
        <taxon>Acalyphoideae</taxon>
        <taxon>Acalypheae</taxon>
        <taxon>Ricinus</taxon>
    </lineage>
</organism>
<dbReference type="FunFam" id="2.60.40.420:FF:000074">
    <property type="entry name" value="Blue copper binding protein-like"/>
    <property type="match status" value="1"/>
</dbReference>
<dbReference type="GO" id="GO:0005886">
    <property type="term" value="C:plasma membrane"/>
    <property type="evidence" value="ECO:0000318"/>
    <property type="project" value="GO_Central"/>
</dbReference>
<dbReference type="Pfam" id="PF02298">
    <property type="entry name" value="Cu_bind_like"/>
    <property type="match status" value="1"/>
</dbReference>
<dbReference type="CDD" id="cd04216">
    <property type="entry name" value="Phytocyanin"/>
    <property type="match status" value="1"/>
</dbReference>